<name>A0AAN9JSB8_CLITE</name>
<dbReference type="EMBL" id="JAYKXN010000003">
    <property type="protein sequence ID" value="KAK7303193.1"/>
    <property type="molecule type" value="Genomic_DNA"/>
</dbReference>
<evidence type="ECO:0000313" key="3">
    <source>
        <dbReference type="EMBL" id="KAK7303193.1"/>
    </source>
</evidence>
<evidence type="ECO:0000313" key="4">
    <source>
        <dbReference type="Proteomes" id="UP001359559"/>
    </source>
</evidence>
<dbReference type="InterPro" id="IPR032861">
    <property type="entry name" value="TAXi_N"/>
</dbReference>
<sequence length="255" mass="27384">MRHDAGGTACSSSACGFETFYGDGSIVIGLLAKERLTVGSDTFNDIFFGCSDSNDANLNLTTDGILGLSTDFVSFVEQTSKTYQKVFSYCLPSIASEIGFLKFGKTKNVSKSLMFTQLGAHYVIPLVGIKLGNTILPINLTQDTVLIDSGTIISWLPSNDYITLRDAYSKAMSHYQLAEPFSILDTCYNIDGLVLDLPPIGVAFPINCTLICLPFAPNEAGDGNPVLFGNIQQKTLEIEYDVAGGKIGFGYGGCK</sequence>
<comment type="caution">
    <text evidence="3">The sequence shown here is derived from an EMBL/GenBank/DDBJ whole genome shotgun (WGS) entry which is preliminary data.</text>
</comment>
<accession>A0AAN9JSB8</accession>
<evidence type="ECO:0000259" key="2">
    <source>
        <dbReference type="PROSITE" id="PS51767"/>
    </source>
</evidence>
<dbReference type="Pfam" id="PF14541">
    <property type="entry name" value="TAXi_C"/>
    <property type="match status" value="1"/>
</dbReference>
<evidence type="ECO:0000256" key="1">
    <source>
        <dbReference type="ARBA" id="ARBA00007447"/>
    </source>
</evidence>
<gene>
    <name evidence="3" type="ORF">RJT34_14095</name>
</gene>
<comment type="similarity">
    <text evidence="1">Belongs to the peptidase A1 family.</text>
</comment>
<keyword evidence="4" id="KW-1185">Reference proteome</keyword>
<dbReference type="GO" id="GO:0006508">
    <property type="term" value="P:proteolysis"/>
    <property type="evidence" value="ECO:0007669"/>
    <property type="project" value="InterPro"/>
</dbReference>
<dbReference type="PANTHER" id="PTHR13683">
    <property type="entry name" value="ASPARTYL PROTEASES"/>
    <property type="match status" value="1"/>
</dbReference>
<dbReference type="InterPro" id="IPR021109">
    <property type="entry name" value="Peptidase_aspartic_dom_sf"/>
</dbReference>
<dbReference type="InterPro" id="IPR032799">
    <property type="entry name" value="TAXi_C"/>
</dbReference>
<organism evidence="3 4">
    <name type="scientific">Clitoria ternatea</name>
    <name type="common">Butterfly pea</name>
    <dbReference type="NCBI Taxonomy" id="43366"/>
    <lineage>
        <taxon>Eukaryota</taxon>
        <taxon>Viridiplantae</taxon>
        <taxon>Streptophyta</taxon>
        <taxon>Embryophyta</taxon>
        <taxon>Tracheophyta</taxon>
        <taxon>Spermatophyta</taxon>
        <taxon>Magnoliopsida</taxon>
        <taxon>eudicotyledons</taxon>
        <taxon>Gunneridae</taxon>
        <taxon>Pentapetalae</taxon>
        <taxon>rosids</taxon>
        <taxon>fabids</taxon>
        <taxon>Fabales</taxon>
        <taxon>Fabaceae</taxon>
        <taxon>Papilionoideae</taxon>
        <taxon>50 kb inversion clade</taxon>
        <taxon>NPAAA clade</taxon>
        <taxon>indigoferoid/millettioid clade</taxon>
        <taxon>Phaseoleae</taxon>
        <taxon>Clitoria</taxon>
    </lineage>
</organism>
<dbReference type="PROSITE" id="PS51257">
    <property type="entry name" value="PROKAR_LIPOPROTEIN"/>
    <property type="match status" value="1"/>
</dbReference>
<feature type="domain" description="Peptidase A1" evidence="2">
    <location>
        <begin position="1"/>
        <end position="250"/>
    </location>
</feature>
<dbReference type="InterPro" id="IPR033121">
    <property type="entry name" value="PEPTIDASE_A1"/>
</dbReference>
<protein>
    <recommendedName>
        <fullName evidence="2">Peptidase A1 domain-containing protein</fullName>
    </recommendedName>
</protein>
<dbReference type="Gene3D" id="2.40.70.10">
    <property type="entry name" value="Acid Proteases"/>
    <property type="match status" value="2"/>
</dbReference>
<dbReference type="InterPro" id="IPR001461">
    <property type="entry name" value="Aspartic_peptidase_A1"/>
</dbReference>
<dbReference type="GO" id="GO:0004190">
    <property type="term" value="F:aspartic-type endopeptidase activity"/>
    <property type="evidence" value="ECO:0007669"/>
    <property type="project" value="InterPro"/>
</dbReference>
<proteinExistence type="inferred from homology"/>
<dbReference type="PANTHER" id="PTHR13683:SF750">
    <property type="entry name" value="ASPARTYL PROTEASE AED1"/>
    <property type="match status" value="1"/>
</dbReference>
<reference evidence="3 4" key="1">
    <citation type="submission" date="2024-01" db="EMBL/GenBank/DDBJ databases">
        <title>The genomes of 5 underutilized Papilionoideae crops provide insights into root nodulation and disease resistance.</title>
        <authorList>
            <person name="Yuan L."/>
        </authorList>
    </citation>
    <scope>NUCLEOTIDE SEQUENCE [LARGE SCALE GENOMIC DNA]</scope>
    <source>
        <strain evidence="3">LY-2023</strain>
        <tissue evidence="3">Leaf</tissue>
    </source>
</reference>
<dbReference type="AlphaFoldDB" id="A0AAN9JSB8"/>
<dbReference type="Pfam" id="PF14543">
    <property type="entry name" value="TAXi_N"/>
    <property type="match status" value="1"/>
</dbReference>
<dbReference type="PROSITE" id="PS51767">
    <property type="entry name" value="PEPTIDASE_A1"/>
    <property type="match status" value="1"/>
</dbReference>
<dbReference type="Proteomes" id="UP001359559">
    <property type="component" value="Unassembled WGS sequence"/>
</dbReference>
<dbReference type="SUPFAM" id="SSF50630">
    <property type="entry name" value="Acid proteases"/>
    <property type="match status" value="1"/>
</dbReference>